<protein>
    <submittedName>
        <fullName evidence="2">Uncharacterized protein</fullName>
    </submittedName>
</protein>
<dbReference type="EMBL" id="MHJG01000013">
    <property type="protein sequence ID" value="OGY63933.1"/>
    <property type="molecule type" value="Genomic_DNA"/>
</dbReference>
<accession>A0A1G1ZH73</accession>
<keyword evidence="1" id="KW-0812">Transmembrane</keyword>
<dbReference type="STRING" id="1798404.A3B92_02350"/>
<proteinExistence type="predicted"/>
<evidence type="ECO:0000313" key="2">
    <source>
        <dbReference type="EMBL" id="OGY63933.1"/>
    </source>
</evidence>
<evidence type="ECO:0000313" key="3">
    <source>
        <dbReference type="Proteomes" id="UP000177960"/>
    </source>
</evidence>
<dbReference type="AlphaFoldDB" id="A0A1G1ZH73"/>
<organism evidence="2 3">
    <name type="scientific">Candidatus Harrisonbacteria bacterium RIFCSPHIGHO2_02_FULL_42_16</name>
    <dbReference type="NCBI Taxonomy" id="1798404"/>
    <lineage>
        <taxon>Bacteria</taxon>
        <taxon>Candidatus Harrisoniibacteriota</taxon>
    </lineage>
</organism>
<reference evidence="2 3" key="1">
    <citation type="journal article" date="2016" name="Nat. Commun.">
        <title>Thousands of microbial genomes shed light on interconnected biogeochemical processes in an aquifer system.</title>
        <authorList>
            <person name="Anantharaman K."/>
            <person name="Brown C.T."/>
            <person name="Hug L.A."/>
            <person name="Sharon I."/>
            <person name="Castelle C.J."/>
            <person name="Probst A.J."/>
            <person name="Thomas B.C."/>
            <person name="Singh A."/>
            <person name="Wilkins M.J."/>
            <person name="Karaoz U."/>
            <person name="Brodie E.L."/>
            <person name="Williams K.H."/>
            <person name="Hubbard S.S."/>
            <person name="Banfield J.F."/>
        </authorList>
    </citation>
    <scope>NUCLEOTIDE SEQUENCE [LARGE SCALE GENOMIC DNA]</scope>
</reference>
<name>A0A1G1ZH73_9BACT</name>
<comment type="caution">
    <text evidence="2">The sequence shown here is derived from an EMBL/GenBank/DDBJ whole genome shotgun (WGS) entry which is preliminary data.</text>
</comment>
<feature type="transmembrane region" description="Helical" evidence="1">
    <location>
        <begin position="7"/>
        <end position="27"/>
    </location>
</feature>
<keyword evidence="1" id="KW-0472">Membrane</keyword>
<gene>
    <name evidence="2" type="ORF">A3B92_02350</name>
</gene>
<keyword evidence="1" id="KW-1133">Transmembrane helix</keyword>
<dbReference type="Proteomes" id="UP000177960">
    <property type="component" value="Unassembled WGS sequence"/>
</dbReference>
<evidence type="ECO:0000256" key="1">
    <source>
        <dbReference type="SAM" id="Phobius"/>
    </source>
</evidence>
<sequence length="63" mass="7005">MFKNKRELTFLGIGILMLLIVIIYSAASIRFLVKNLNAALGFGKSNEASALKFQIDKVKELGF</sequence>